<keyword evidence="20" id="KW-1185">Reference proteome</keyword>
<dbReference type="Gene3D" id="2.60.40.1510">
    <property type="entry name" value="ntegrin, alpha v. Chain A, domain 3"/>
    <property type="match status" value="1"/>
</dbReference>
<dbReference type="GO" id="GO:0007229">
    <property type="term" value="P:integrin-mediated signaling pathway"/>
    <property type="evidence" value="ECO:0007669"/>
    <property type="project" value="UniProtKB-KW"/>
</dbReference>
<comment type="subcellular location">
    <subcellularLocation>
        <location evidence="1 17">Membrane</location>
        <topology evidence="1 17">Single-pass type I membrane protein</topology>
    </subcellularLocation>
</comment>
<dbReference type="Pfam" id="PF00092">
    <property type="entry name" value="VWA"/>
    <property type="match status" value="1"/>
</dbReference>
<dbReference type="PROSITE" id="PS51470">
    <property type="entry name" value="FG_GAP"/>
    <property type="match status" value="3"/>
</dbReference>
<evidence type="ECO:0000256" key="11">
    <source>
        <dbReference type="ARBA" id="ARBA00023037"/>
    </source>
</evidence>
<dbReference type="PRINTS" id="PR01185">
    <property type="entry name" value="INTEGRINA"/>
</dbReference>
<organism evidence="20 21">
    <name type="scientific">Sapajus apella</name>
    <name type="common">Brown-capped capuchin</name>
    <name type="synonym">Cebus apella</name>
    <dbReference type="NCBI Taxonomy" id="9515"/>
    <lineage>
        <taxon>Eukaryota</taxon>
        <taxon>Metazoa</taxon>
        <taxon>Chordata</taxon>
        <taxon>Craniata</taxon>
        <taxon>Vertebrata</taxon>
        <taxon>Euteleostomi</taxon>
        <taxon>Mammalia</taxon>
        <taxon>Eutheria</taxon>
        <taxon>Euarchontoglires</taxon>
        <taxon>Primates</taxon>
        <taxon>Haplorrhini</taxon>
        <taxon>Platyrrhini</taxon>
        <taxon>Cebidae</taxon>
        <taxon>Cebinae</taxon>
        <taxon>Sapajus</taxon>
    </lineage>
</organism>
<evidence type="ECO:0000256" key="12">
    <source>
        <dbReference type="ARBA" id="ARBA00023136"/>
    </source>
</evidence>
<feature type="repeat" description="FG-GAP" evidence="16">
    <location>
        <begin position="627"/>
        <end position="687"/>
    </location>
</feature>
<dbReference type="CDD" id="cd01469">
    <property type="entry name" value="vWA_integrins_alpha_subunit"/>
    <property type="match status" value="1"/>
</dbReference>
<dbReference type="PROSITE" id="PS00242">
    <property type="entry name" value="INTEGRIN_ALPHA"/>
    <property type="match status" value="1"/>
</dbReference>
<dbReference type="SMART" id="SM00327">
    <property type="entry name" value="VWA"/>
    <property type="match status" value="1"/>
</dbReference>
<dbReference type="InterPro" id="IPR013519">
    <property type="entry name" value="Int_alpha_beta-p"/>
</dbReference>
<dbReference type="GO" id="GO:0009897">
    <property type="term" value="C:external side of plasma membrane"/>
    <property type="evidence" value="ECO:0007669"/>
    <property type="project" value="TreeGrafter"/>
</dbReference>
<evidence type="ECO:0000256" key="6">
    <source>
        <dbReference type="ARBA" id="ARBA00022737"/>
    </source>
</evidence>
<dbReference type="GO" id="GO:0046872">
    <property type="term" value="F:metal ion binding"/>
    <property type="evidence" value="ECO:0007669"/>
    <property type="project" value="UniProtKB-KW"/>
</dbReference>
<evidence type="ECO:0000256" key="18">
    <source>
        <dbReference type="SAM" id="Coils"/>
    </source>
</evidence>
<dbReference type="Gene3D" id="2.130.10.130">
    <property type="entry name" value="Integrin alpha, N-terminal"/>
    <property type="match status" value="1"/>
</dbReference>
<dbReference type="SUPFAM" id="SSF69179">
    <property type="entry name" value="Integrin domains"/>
    <property type="match status" value="2"/>
</dbReference>
<dbReference type="Pfam" id="PF01839">
    <property type="entry name" value="FG-GAP"/>
    <property type="match status" value="1"/>
</dbReference>
<feature type="repeat" description="FG-GAP" evidence="16">
    <location>
        <begin position="496"/>
        <end position="556"/>
    </location>
</feature>
<dbReference type="InterPro" id="IPR032695">
    <property type="entry name" value="Integrin_dom_sf"/>
</dbReference>
<keyword evidence="6" id="KW-0677">Repeat</keyword>
<keyword evidence="4" id="KW-0479">Metal-binding</keyword>
<keyword evidence="15" id="KW-0325">Glycoprotein</keyword>
<keyword evidence="3 17" id="KW-0812">Transmembrane</keyword>
<evidence type="ECO:0000256" key="17">
    <source>
        <dbReference type="RuleBase" id="RU003762"/>
    </source>
</evidence>
<dbReference type="FunFam" id="2.60.40.1510:FF:000020">
    <property type="entry name" value="Integrin subunit alpha E"/>
    <property type="match status" value="1"/>
</dbReference>
<evidence type="ECO:0000256" key="14">
    <source>
        <dbReference type="ARBA" id="ARBA00023170"/>
    </source>
</evidence>
<dbReference type="InterPro" id="IPR013517">
    <property type="entry name" value="FG-GAP"/>
</dbReference>
<dbReference type="InterPro" id="IPR002035">
    <property type="entry name" value="VWF_A"/>
</dbReference>
<dbReference type="SUPFAM" id="SSF69318">
    <property type="entry name" value="Integrin alpha N-terminal domain"/>
    <property type="match status" value="1"/>
</dbReference>
<evidence type="ECO:0000256" key="9">
    <source>
        <dbReference type="ARBA" id="ARBA00022889"/>
    </source>
</evidence>
<dbReference type="Gene3D" id="1.20.5.930">
    <property type="entry name" value="Bicelle-embedded integrin alpha(iib) transmembrane segment"/>
    <property type="match status" value="1"/>
</dbReference>
<keyword evidence="18" id="KW-0175">Coiled coil</keyword>
<evidence type="ECO:0000256" key="5">
    <source>
        <dbReference type="ARBA" id="ARBA00022729"/>
    </source>
</evidence>
<dbReference type="PANTHER" id="PTHR23220">
    <property type="entry name" value="INTEGRIN ALPHA"/>
    <property type="match status" value="1"/>
</dbReference>
<evidence type="ECO:0000256" key="7">
    <source>
        <dbReference type="ARBA" id="ARBA00022837"/>
    </source>
</evidence>
<evidence type="ECO:0000256" key="15">
    <source>
        <dbReference type="ARBA" id="ARBA00023180"/>
    </source>
</evidence>
<sequence length="1170" mass="129093">MWFFHTLLCVASLAPLAAFNVDVARPWLTAKGGVPFVLSSLLHQDPSTNQTWLLVTSPRTKTTPEPLHRCVLAQDKILCHPVGHVPIPKGKHRGVTVARSHHGVLICIQELARQPHSLSSELTGTCSLLAPDLRPQAQANFFNLESLLDPDVHVDTGDCYRNKDGSRGEDTDTARWRRALERAEEQEEEEEEEEEEEAGTEIAIILDGSGSIDPPDFQRAKDFISNMMRNFYEKCFECNFALVQYGTVIQTEFDLRDSQDVMATLSRVQNITQVGNVTKTASAMQHVLDSIFTASRGSRRKASKVMVVLTDGGIFEDPLNLETVISSPKMQGVERFAIGVGKEFKSERPLRELNLIASDPDETHAFKVTDYKALDGLLSKLRHDIVRMEGTVGDALHYQLAQTGFSAQILDEGQVLLGAVGAFDWSGGALLYDTRSRRGRFLNQTAAADAEAAQYSYLGYAVAVLHKACSLSYVAGAPRYKHRGAVFELQEGREAGFLPVLEGEQMGSYFGSELCPVDINMDGTTDLLLVAAPFYHVRGEEGRVYVYRLNEQDGSFSLSRMLSGHPGFPSARFGFAMAAVGDISQDKLTDVAIGAPLEGFAADDGVSFGSVYIYNGHRDGLSASPSQRIRASAVAPGLQYFGMSVAGGFDISGDGLADITVGTLGRAVVFRSRPVVRLNVSMAFTPSALPVGFKSDVNVSLCFAISSESGLRGASLNFTLDVDVGKQRKRLQCSDESACRGHLREWSSGSQLCELLQLNRTEGELHEEDSFSNASIKVSYQLETPEGQRDRPQPILDHYAEAYAIFQLPYEKDCKNKLFCIAELQLATTVSQQKLVVGLTKEVTLNITLTNSGEDSYMTSMALNYPRNLQFKRMQKPPSPDVQCDHPQPVASVLVMSCKIGHPVLKRSSAHVSVVWQLEENAFPNRTADITVTVTNSNERRSLARQTHTLQFRHGFVAALSKPSVMYVNTGPGLSDHKEFLFHIHGENLFGAEYQLQICVPTKFRGLQIVTVKNLTKTQASTVCTPSQERACGYSPVQHVEEWQSVSCAIASDKENVTVAAEISLDHSKELLKDVTELEILGEIYFNKSLYEGLNAENHRTKITITLLREEKRSSLPVIIKGSVGGLLVFIVILVILFKCGFFKRKYQQLNLESIRKAQLNTENLFAEDN</sequence>
<reference evidence="21" key="1">
    <citation type="submission" date="2025-08" db="UniProtKB">
        <authorList>
            <consortium name="RefSeq"/>
        </authorList>
    </citation>
    <scope>IDENTIFICATION</scope>
    <source>
        <tissue evidence="21">Blood</tissue>
    </source>
</reference>
<feature type="repeat" description="FG-GAP" evidence="16">
    <location>
        <begin position="559"/>
        <end position="623"/>
    </location>
</feature>
<evidence type="ECO:0000256" key="2">
    <source>
        <dbReference type="ARBA" id="ARBA00008054"/>
    </source>
</evidence>
<dbReference type="GO" id="GO:0098609">
    <property type="term" value="P:cell-cell adhesion"/>
    <property type="evidence" value="ECO:0007669"/>
    <property type="project" value="TreeGrafter"/>
</dbReference>
<evidence type="ECO:0000259" key="19">
    <source>
        <dbReference type="PROSITE" id="PS50234"/>
    </source>
</evidence>
<evidence type="ECO:0000256" key="8">
    <source>
        <dbReference type="ARBA" id="ARBA00022842"/>
    </source>
</evidence>
<dbReference type="InterPro" id="IPR036465">
    <property type="entry name" value="vWFA_dom_sf"/>
</dbReference>
<feature type="signal peptide" evidence="17">
    <location>
        <begin position="1"/>
        <end position="18"/>
    </location>
</feature>
<keyword evidence="14 17" id="KW-0675">Receptor</keyword>
<dbReference type="RefSeq" id="XP_032125952.1">
    <property type="nucleotide sequence ID" value="XM_032270061.1"/>
</dbReference>
<keyword evidence="8" id="KW-0460">Magnesium</keyword>
<feature type="coiled-coil region" evidence="18">
    <location>
        <begin position="173"/>
        <end position="203"/>
    </location>
</feature>
<keyword evidence="13" id="KW-1015">Disulfide bond</keyword>
<dbReference type="GO" id="GO:0007160">
    <property type="term" value="P:cell-matrix adhesion"/>
    <property type="evidence" value="ECO:0007669"/>
    <property type="project" value="TreeGrafter"/>
</dbReference>
<feature type="domain" description="VWFA" evidence="19">
    <location>
        <begin position="201"/>
        <end position="381"/>
    </location>
</feature>
<dbReference type="SMART" id="SM00191">
    <property type="entry name" value="Int_alpha"/>
    <property type="match status" value="4"/>
</dbReference>
<dbReference type="CTD" id="3682"/>
<evidence type="ECO:0000256" key="4">
    <source>
        <dbReference type="ARBA" id="ARBA00022723"/>
    </source>
</evidence>
<feature type="chain" id="PRO_5027139371" evidence="17">
    <location>
        <begin position="19"/>
        <end position="1170"/>
    </location>
</feature>
<dbReference type="Gene3D" id="3.40.50.410">
    <property type="entry name" value="von Willebrand factor, type A domain"/>
    <property type="match status" value="1"/>
</dbReference>
<dbReference type="InterPro" id="IPR028994">
    <property type="entry name" value="Integrin_alpha_N"/>
</dbReference>
<evidence type="ECO:0000313" key="21">
    <source>
        <dbReference type="RefSeq" id="XP_032125952.1"/>
    </source>
</evidence>
<accession>A0A6J3H813</accession>
<dbReference type="GO" id="GO:0005178">
    <property type="term" value="F:integrin binding"/>
    <property type="evidence" value="ECO:0007669"/>
    <property type="project" value="TreeGrafter"/>
</dbReference>
<dbReference type="Gene3D" id="2.60.40.1460">
    <property type="entry name" value="Integrin domains. Chain A, domain 2"/>
    <property type="match status" value="1"/>
</dbReference>
<evidence type="ECO:0000256" key="10">
    <source>
        <dbReference type="ARBA" id="ARBA00022989"/>
    </source>
</evidence>
<dbReference type="InterPro" id="IPR018184">
    <property type="entry name" value="Integrin_alpha_C_CS"/>
</dbReference>
<keyword evidence="9 17" id="KW-0130">Cell adhesion</keyword>
<keyword evidence="10 17" id="KW-1133">Transmembrane helix</keyword>
<dbReference type="FunFam" id="3.40.50.410:FF:000067">
    <property type="entry name" value="Integrin alpha M"/>
    <property type="match status" value="1"/>
</dbReference>
<dbReference type="PROSITE" id="PS50234">
    <property type="entry name" value="VWFA"/>
    <property type="match status" value="1"/>
</dbReference>
<evidence type="ECO:0000256" key="3">
    <source>
        <dbReference type="ARBA" id="ARBA00022692"/>
    </source>
</evidence>
<evidence type="ECO:0000256" key="16">
    <source>
        <dbReference type="PROSITE-ProRule" id="PRU00803"/>
    </source>
</evidence>
<name>A0A6J3H813_SAPAP</name>
<evidence type="ECO:0000256" key="13">
    <source>
        <dbReference type="ARBA" id="ARBA00023157"/>
    </source>
</evidence>
<gene>
    <name evidence="21" type="primary">ITGAE</name>
</gene>
<dbReference type="GO" id="GO:0033627">
    <property type="term" value="P:cell adhesion mediated by integrin"/>
    <property type="evidence" value="ECO:0007669"/>
    <property type="project" value="TreeGrafter"/>
</dbReference>
<keyword evidence="5 17" id="KW-0732">Signal</keyword>
<dbReference type="Pfam" id="PF20805">
    <property type="entry name" value="Integrin_A_Ig_2"/>
    <property type="match status" value="1"/>
</dbReference>
<keyword evidence="11 17" id="KW-0401">Integrin</keyword>
<proteinExistence type="inferred from homology"/>
<keyword evidence="12 17" id="KW-0472">Membrane</keyword>
<dbReference type="Pfam" id="PF00357">
    <property type="entry name" value="Integrin_alpha"/>
    <property type="match status" value="1"/>
</dbReference>
<dbReference type="PRINTS" id="PR00453">
    <property type="entry name" value="VWFADOMAIN"/>
</dbReference>
<dbReference type="PANTHER" id="PTHR23220:SF79">
    <property type="entry name" value="INTEGRIN ALPHA-E"/>
    <property type="match status" value="1"/>
</dbReference>
<evidence type="ECO:0000313" key="20">
    <source>
        <dbReference type="Proteomes" id="UP000504640"/>
    </source>
</evidence>
<keyword evidence="7" id="KW-0106">Calcium</keyword>
<comment type="similarity">
    <text evidence="2 17">Belongs to the integrin alpha chain family.</text>
</comment>
<protein>
    <submittedName>
        <fullName evidence="21">Integrin alpha-E</fullName>
    </submittedName>
</protein>
<feature type="transmembrane region" description="Helical" evidence="17">
    <location>
        <begin position="1118"/>
        <end position="1138"/>
    </location>
</feature>
<dbReference type="GeneID" id="116543988"/>
<dbReference type="SUPFAM" id="SSF53300">
    <property type="entry name" value="vWA-like"/>
    <property type="match status" value="1"/>
</dbReference>
<dbReference type="Proteomes" id="UP000504640">
    <property type="component" value="Unplaced"/>
</dbReference>
<dbReference type="AlphaFoldDB" id="A0A6J3H813"/>
<evidence type="ECO:0000256" key="1">
    <source>
        <dbReference type="ARBA" id="ARBA00004479"/>
    </source>
</evidence>
<dbReference type="InterPro" id="IPR000413">
    <property type="entry name" value="Integrin_alpha"/>
</dbReference>
<dbReference type="FunFam" id="2.130.10.130:FF:000008">
    <property type="entry name" value="Integrin subunit alpha 2"/>
    <property type="match status" value="1"/>
</dbReference>
<dbReference type="GO" id="GO:0008305">
    <property type="term" value="C:integrin complex"/>
    <property type="evidence" value="ECO:0007669"/>
    <property type="project" value="InterPro"/>
</dbReference>
<dbReference type="InterPro" id="IPR048285">
    <property type="entry name" value="Integrin_alpha_Ig-like_2"/>
</dbReference>